<organism evidence="2 3">
    <name type="scientific">Merluccius polli</name>
    <name type="common">Benguela hake</name>
    <name type="synonym">Merluccius cadenati</name>
    <dbReference type="NCBI Taxonomy" id="89951"/>
    <lineage>
        <taxon>Eukaryota</taxon>
        <taxon>Metazoa</taxon>
        <taxon>Chordata</taxon>
        <taxon>Craniata</taxon>
        <taxon>Vertebrata</taxon>
        <taxon>Euteleostomi</taxon>
        <taxon>Actinopterygii</taxon>
        <taxon>Neopterygii</taxon>
        <taxon>Teleostei</taxon>
        <taxon>Neoteleostei</taxon>
        <taxon>Acanthomorphata</taxon>
        <taxon>Zeiogadaria</taxon>
        <taxon>Gadariae</taxon>
        <taxon>Gadiformes</taxon>
        <taxon>Gadoidei</taxon>
        <taxon>Merlucciidae</taxon>
        <taxon>Merluccius</taxon>
    </lineage>
</organism>
<keyword evidence="2" id="KW-0548">Nucleotidyltransferase</keyword>
<dbReference type="InterPro" id="IPR043502">
    <property type="entry name" value="DNA/RNA_pol_sf"/>
</dbReference>
<dbReference type="Proteomes" id="UP001174136">
    <property type="component" value="Unassembled WGS sequence"/>
</dbReference>
<keyword evidence="3" id="KW-1185">Reference proteome</keyword>
<name>A0AA47P201_MERPO</name>
<feature type="domain" description="Reverse transcriptase" evidence="1">
    <location>
        <begin position="579"/>
        <end position="847"/>
    </location>
</feature>
<protein>
    <submittedName>
        <fullName evidence="2">LINE-1 reverse transcriptase</fullName>
    </submittedName>
</protein>
<evidence type="ECO:0000313" key="2">
    <source>
        <dbReference type="EMBL" id="KAK0144007.1"/>
    </source>
</evidence>
<dbReference type="InterPro" id="IPR000477">
    <property type="entry name" value="RT_dom"/>
</dbReference>
<comment type="caution">
    <text evidence="2">The sequence shown here is derived from an EMBL/GenBank/DDBJ whole genome shotgun (WGS) entry which is preliminary data.</text>
</comment>
<dbReference type="Pfam" id="PF00078">
    <property type="entry name" value="RVT_1"/>
    <property type="match status" value="2"/>
</dbReference>
<dbReference type="PANTHER" id="PTHR47027:SF30">
    <property type="entry name" value="THAP-TYPE DOMAIN-CONTAINING PROTEIN"/>
    <property type="match status" value="1"/>
</dbReference>
<dbReference type="EMBL" id="JAOPHQ010003173">
    <property type="protein sequence ID" value="KAK0144007.1"/>
    <property type="molecule type" value="Genomic_DNA"/>
</dbReference>
<reference evidence="2" key="1">
    <citation type="journal article" date="2023" name="Front. Mar. Sci.">
        <title>A new Merluccius polli reference genome to investigate the effects of global change in West African waters.</title>
        <authorList>
            <person name="Mateo J.L."/>
            <person name="Blanco-Fernandez C."/>
            <person name="Garcia-Vazquez E."/>
            <person name="Machado-Schiaffino G."/>
        </authorList>
    </citation>
    <scope>NUCLEOTIDE SEQUENCE</scope>
    <source>
        <strain evidence="2">C29</strain>
        <tissue evidence="2">Fin</tissue>
    </source>
</reference>
<dbReference type="GO" id="GO:0003964">
    <property type="term" value="F:RNA-directed DNA polymerase activity"/>
    <property type="evidence" value="ECO:0007669"/>
    <property type="project" value="UniProtKB-KW"/>
</dbReference>
<dbReference type="CDD" id="cd01650">
    <property type="entry name" value="RT_nLTR_like"/>
    <property type="match status" value="2"/>
</dbReference>
<keyword evidence="2" id="KW-0695">RNA-directed DNA polymerase</keyword>
<evidence type="ECO:0000259" key="1">
    <source>
        <dbReference type="PROSITE" id="PS50878"/>
    </source>
</evidence>
<feature type="domain" description="Reverse transcriptase" evidence="1">
    <location>
        <begin position="82"/>
        <end position="347"/>
    </location>
</feature>
<dbReference type="PANTHER" id="PTHR47027">
    <property type="entry name" value="REVERSE TRANSCRIPTASE DOMAIN-CONTAINING PROTEIN"/>
    <property type="match status" value="1"/>
</dbReference>
<dbReference type="AlphaFoldDB" id="A0AA47P201"/>
<evidence type="ECO:0000313" key="3">
    <source>
        <dbReference type="Proteomes" id="UP001174136"/>
    </source>
</evidence>
<dbReference type="SUPFAM" id="SSF56672">
    <property type="entry name" value="DNA/RNA polymerases"/>
    <property type="match status" value="2"/>
</dbReference>
<accession>A0AA47P201</accession>
<sequence length="1037" mass="118027">MLAVPVLKRLRNRVIKRGANGPLDPLLPAPLVDALPLCRKHGDDFAAFVSGRRAPGVDEVRPEFLKALDVVGLSWLTRLCSIAWTSGAVPLDWQTGVVVPLFKKGDRRVCSNYRGITLLSLPGKVYSGVLERRVRRIVEPRIQEEQCGFRPGRGTVDQLYTLCRILEGAWEFAQPVHMCFVDLEKAFDRVPRGVLWGVLREYGVSDPLIRAVRSLYDRCQSLVRIAGYKSDLFPVRVGLRQGCPLSPILFIIFMDRISRHSQGVEGVRFGDLRIGSLLFADDVVLMASSDRDLQLSLDRFAAECEAVGMRISTSKSESNRKREECTLRVGDEILPQVEEFKYLGVLFTSEGRMEREIDRRIGAASAVMRTLHGSVVVKRELSRKAKLSIYQSIYVPALTYGHELWVMTERTRSRVQAAEMSFLRRVAGLSLRDRVRSSVIREELGVDPLLLRVERSQMRWLGHLVRMPPGRLPGEVFRARPTGRRRRGRPRTRWRDYVSRLAWERLGIPQEELAEVAGEREVWLPCLGCCPRDPTPDKRKKMDGWMDSIGAPGVDEVRPEFLKALDVVGLSWLTRLCSIAWTSGAVPLDWQTGVVVPLFKKGDRRVCSNYRGITLLSLPGKVYSGVLERRVRRIVEPRIQEEQCGFRPGRGTVDQLYTLCRILEGAWEFAQPVHMCFVDLEKAFDRVPRGVLWGVLREYGVSDPLIRAVRSLYDRCQSLVRIAGYKSDLFPVRVGLRQGCPLSPILFIIFMDRISRHSQGVEGVRFGDLRIGSLLFADDVVLMASSDRDLQLSLDRFAAECEAVGMRISTSKSESMVLNRKREDCTLRVGDEILPQVEEFKYLGVLFTSEGRMEREIDRRIGAASAVMRTLHGSVVVKRELSRKAKLSIYQSIYVPALTYGHELWVMTERTRSRVQAAEMSFLRRVAGLSLRDRVRSSVIREELGVDPLLLRVERSQMRWLGHLVRMPPGRLPGEVFRARPTGRRPRGRPRTRWRDYVSRLAWERLGIPQEELAEVAGEREVWASLLRLLPPRPDPG</sequence>
<dbReference type="PROSITE" id="PS50878">
    <property type="entry name" value="RT_POL"/>
    <property type="match status" value="2"/>
</dbReference>
<proteinExistence type="predicted"/>
<keyword evidence="2" id="KW-0808">Transferase</keyword>
<gene>
    <name evidence="2" type="primary">LIN1_16</name>
    <name evidence="2" type="ORF">N1851_017653</name>
</gene>